<dbReference type="RefSeq" id="XP_049260725.1">
    <property type="nucleotide sequence ID" value="XM_049410124.1"/>
</dbReference>
<dbReference type="Proteomes" id="UP000694255">
    <property type="component" value="Unassembled WGS sequence"/>
</dbReference>
<comment type="caution">
    <text evidence="1">The sequence shown here is derived from an EMBL/GenBank/DDBJ whole genome shotgun (WGS) entry which is preliminary data.</text>
</comment>
<gene>
    <name evidence="1" type="ORF">J8A68_005997</name>
</gene>
<organism evidence="1 2">
    <name type="scientific">[Candida] subhashii</name>
    <dbReference type="NCBI Taxonomy" id="561895"/>
    <lineage>
        <taxon>Eukaryota</taxon>
        <taxon>Fungi</taxon>
        <taxon>Dikarya</taxon>
        <taxon>Ascomycota</taxon>
        <taxon>Saccharomycotina</taxon>
        <taxon>Pichiomycetes</taxon>
        <taxon>Debaryomycetaceae</taxon>
        <taxon>Spathaspora</taxon>
    </lineage>
</organism>
<proteinExistence type="predicted"/>
<dbReference type="GeneID" id="73472796"/>
<name>A0A8J5QFZ7_9ASCO</name>
<accession>A0A8J5QFZ7</accession>
<protein>
    <submittedName>
        <fullName evidence="1">Uncharacterized protein</fullName>
    </submittedName>
</protein>
<evidence type="ECO:0000313" key="2">
    <source>
        <dbReference type="Proteomes" id="UP000694255"/>
    </source>
</evidence>
<keyword evidence="2" id="KW-1185">Reference proteome</keyword>
<dbReference type="AlphaFoldDB" id="A0A8J5QFZ7"/>
<dbReference type="EMBL" id="JAGSYN010000283">
    <property type="protein sequence ID" value="KAG7660491.1"/>
    <property type="molecule type" value="Genomic_DNA"/>
</dbReference>
<sequence length="80" mass="9370">MLQKSIYIYWNLSKLGYGIDKTHWQEFASSSSHLGLVRFGNALAWCWTRILAWYLTQFGKALAKQTGETSETRPHWDSTW</sequence>
<evidence type="ECO:0000313" key="1">
    <source>
        <dbReference type="EMBL" id="KAG7660491.1"/>
    </source>
</evidence>
<reference evidence="1 2" key="1">
    <citation type="journal article" date="2021" name="DNA Res.">
        <title>Genome analysis of Candida subhashii reveals its hybrid nature and dual mitochondrial genome conformations.</title>
        <authorList>
            <person name="Mixao V."/>
            <person name="Hegedusova E."/>
            <person name="Saus E."/>
            <person name="Pryszcz L.P."/>
            <person name="Cillingova A."/>
            <person name="Nosek J."/>
            <person name="Gabaldon T."/>
        </authorList>
    </citation>
    <scope>NUCLEOTIDE SEQUENCE [LARGE SCALE GENOMIC DNA]</scope>
    <source>
        <strain evidence="1 2">CBS 10753</strain>
    </source>
</reference>